<accession>A0A8S0T5A7</accession>
<gene>
    <name evidence="2" type="ORF">OLEA9_A025936</name>
</gene>
<feature type="region of interest" description="Disordered" evidence="1">
    <location>
        <begin position="19"/>
        <end position="39"/>
    </location>
</feature>
<protein>
    <submittedName>
        <fullName evidence="2">Uncharacterized protein</fullName>
    </submittedName>
</protein>
<dbReference type="Gramene" id="OE9A025936T1">
    <property type="protein sequence ID" value="OE9A025936C1"/>
    <property type="gene ID" value="OE9A025936"/>
</dbReference>
<dbReference type="AlphaFoldDB" id="A0A8S0T5A7"/>
<dbReference type="EMBL" id="CACTIH010005670">
    <property type="protein sequence ID" value="CAA3000094.1"/>
    <property type="molecule type" value="Genomic_DNA"/>
</dbReference>
<evidence type="ECO:0000313" key="2">
    <source>
        <dbReference type="EMBL" id="CAA3000094.1"/>
    </source>
</evidence>
<dbReference type="Proteomes" id="UP000594638">
    <property type="component" value="Unassembled WGS sequence"/>
</dbReference>
<name>A0A8S0T5A7_OLEEU</name>
<proteinExistence type="predicted"/>
<organism evidence="2 3">
    <name type="scientific">Olea europaea subsp. europaea</name>
    <dbReference type="NCBI Taxonomy" id="158383"/>
    <lineage>
        <taxon>Eukaryota</taxon>
        <taxon>Viridiplantae</taxon>
        <taxon>Streptophyta</taxon>
        <taxon>Embryophyta</taxon>
        <taxon>Tracheophyta</taxon>
        <taxon>Spermatophyta</taxon>
        <taxon>Magnoliopsida</taxon>
        <taxon>eudicotyledons</taxon>
        <taxon>Gunneridae</taxon>
        <taxon>Pentapetalae</taxon>
        <taxon>asterids</taxon>
        <taxon>lamiids</taxon>
        <taxon>Lamiales</taxon>
        <taxon>Oleaceae</taxon>
        <taxon>Oleeae</taxon>
        <taxon>Olea</taxon>
    </lineage>
</organism>
<keyword evidence="3" id="KW-1185">Reference proteome</keyword>
<reference evidence="2 3" key="1">
    <citation type="submission" date="2019-12" db="EMBL/GenBank/DDBJ databases">
        <authorList>
            <person name="Alioto T."/>
            <person name="Alioto T."/>
            <person name="Gomez Garrido J."/>
        </authorList>
    </citation>
    <scope>NUCLEOTIDE SEQUENCE [LARGE SCALE GENOMIC DNA]</scope>
</reference>
<evidence type="ECO:0000313" key="3">
    <source>
        <dbReference type="Proteomes" id="UP000594638"/>
    </source>
</evidence>
<comment type="caution">
    <text evidence="2">The sequence shown here is derived from an EMBL/GenBank/DDBJ whole genome shotgun (WGS) entry which is preliminary data.</text>
</comment>
<evidence type="ECO:0000256" key="1">
    <source>
        <dbReference type="SAM" id="MobiDB-lite"/>
    </source>
</evidence>
<sequence>MEKLDMVVEIKIGVEESNGGVRQVSVDSGGGSDDDGDEVGVVVSCRGDSVGGDGVSGYISSSGCHGAQAILVGGSGGGDNVATDGMGIKNPIIKKSVREGALSVGPTGNQGGQLDVENPFQCRV</sequence>